<evidence type="ECO:0000256" key="5">
    <source>
        <dbReference type="ARBA" id="ARBA00022989"/>
    </source>
</evidence>
<evidence type="ECO:0000256" key="2">
    <source>
        <dbReference type="ARBA" id="ARBA00007543"/>
    </source>
</evidence>
<evidence type="ECO:0000313" key="9">
    <source>
        <dbReference type="Proteomes" id="UP001163739"/>
    </source>
</evidence>
<proteinExistence type="inferred from homology"/>
<feature type="transmembrane region" description="Helical" evidence="7">
    <location>
        <begin position="81"/>
        <end position="99"/>
    </location>
</feature>
<gene>
    <name evidence="8" type="primary">cydB</name>
    <name evidence="8" type="ORF">NKI27_08670</name>
</gene>
<keyword evidence="5 7" id="KW-1133">Transmembrane helix</keyword>
<protein>
    <submittedName>
        <fullName evidence="8">Cytochrome d ubiquinol oxidase subunit II</fullName>
    </submittedName>
</protein>
<dbReference type="RefSeq" id="WP_265049266.1">
    <property type="nucleotide sequence ID" value="NZ_CP100390.1"/>
</dbReference>
<comment type="similarity">
    <text evidence="2">Belongs to the cytochrome ubiquinol oxidase subunit 2 family.</text>
</comment>
<keyword evidence="4 7" id="KW-0812">Transmembrane</keyword>
<feature type="transmembrane region" description="Helical" evidence="7">
    <location>
        <begin position="152"/>
        <end position="174"/>
    </location>
</feature>
<dbReference type="PANTHER" id="PTHR43141">
    <property type="entry name" value="CYTOCHROME BD2 SUBUNIT II"/>
    <property type="match status" value="1"/>
</dbReference>
<dbReference type="InterPro" id="IPR003317">
    <property type="entry name" value="Cyt-d_oxidase_su2"/>
</dbReference>
<accession>A0ABY6N726</accession>
<feature type="transmembrane region" description="Helical" evidence="7">
    <location>
        <begin position="223"/>
        <end position="241"/>
    </location>
</feature>
<feature type="transmembrane region" description="Helical" evidence="7">
    <location>
        <begin position="253"/>
        <end position="274"/>
    </location>
</feature>
<sequence>MDWAITWLMILGFGVLMYVILDGFSLGVGIIFPWLKSEQQRGVAMRSLSHVWDSNQTWLVFGGVVLFVAFPQAYAVVLSKLYLPVMLMLIALIFRGVAFEFRFKAESSRRWWDFSFAFGCTLATLCQGIILGTLVQGIKVDPSVSTSWLTPFSAITALSLLAGYGLLGSCWLIQKSEGDLARQARAIALPLLTCVLVGLVIVSIWMLVKEPTVAERWLSTPNLYFLMPIPVLTAVVTIALVKAINEPEKHHLVPLLLAIVLFALALVGLVVGTFPYIIPREVTIWQAIAPDSTLSFAFVGVMIFIPVILLYNAFAYRVFWGKTNEADGY</sequence>
<reference evidence="8" key="1">
    <citation type="submission" date="2022-06" db="EMBL/GenBank/DDBJ databases">
        <title>Alkalimarinus sp. nov., isolated from gut of a Alitta virens.</title>
        <authorList>
            <person name="Yang A.I."/>
            <person name="Shin N.-R."/>
        </authorList>
    </citation>
    <scope>NUCLEOTIDE SEQUENCE</scope>
    <source>
        <strain evidence="8">A2M4</strain>
    </source>
</reference>
<organism evidence="8 9">
    <name type="scientific">Alkalimarinus alittae</name>
    <dbReference type="NCBI Taxonomy" id="2961619"/>
    <lineage>
        <taxon>Bacteria</taxon>
        <taxon>Pseudomonadati</taxon>
        <taxon>Pseudomonadota</taxon>
        <taxon>Gammaproteobacteria</taxon>
        <taxon>Alteromonadales</taxon>
        <taxon>Alteromonadaceae</taxon>
        <taxon>Alkalimarinus</taxon>
    </lineage>
</organism>
<keyword evidence="3" id="KW-1003">Cell membrane</keyword>
<evidence type="ECO:0000256" key="4">
    <source>
        <dbReference type="ARBA" id="ARBA00022692"/>
    </source>
</evidence>
<feature type="transmembrane region" description="Helical" evidence="7">
    <location>
        <begin position="111"/>
        <end position="132"/>
    </location>
</feature>
<feature type="transmembrane region" description="Helical" evidence="7">
    <location>
        <begin position="56"/>
        <end position="75"/>
    </location>
</feature>
<dbReference type="Proteomes" id="UP001163739">
    <property type="component" value="Chromosome"/>
</dbReference>
<feature type="transmembrane region" description="Helical" evidence="7">
    <location>
        <begin position="186"/>
        <end position="208"/>
    </location>
</feature>
<evidence type="ECO:0000313" key="8">
    <source>
        <dbReference type="EMBL" id="UZE97789.1"/>
    </source>
</evidence>
<evidence type="ECO:0000256" key="6">
    <source>
        <dbReference type="ARBA" id="ARBA00023136"/>
    </source>
</evidence>
<feature type="transmembrane region" description="Helical" evidence="7">
    <location>
        <begin position="294"/>
        <end position="314"/>
    </location>
</feature>
<comment type="subcellular location">
    <subcellularLocation>
        <location evidence="1">Cell membrane</location>
        <topology evidence="1">Multi-pass membrane protein</topology>
    </subcellularLocation>
</comment>
<keyword evidence="9" id="KW-1185">Reference proteome</keyword>
<dbReference type="Pfam" id="PF02322">
    <property type="entry name" value="Cyt_bd_oxida_II"/>
    <property type="match status" value="1"/>
</dbReference>
<dbReference type="NCBIfam" id="TIGR00203">
    <property type="entry name" value="cydB"/>
    <property type="match status" value="1"/>
</dbReference>
<evidence type="ECO:0000256" key="3">
    <source>
        <dbReference type="ARBA" id="ARBA00022475"/>
    </source>
</evidence>
<keyword evidence="6 7" id="KW-0472">Membrane</keyword>
<name>A0ABY6N726_9ALTE</name>
<dbReference type="PANTHER" id="PTHR43141:SF4">
    <property type="entry name" value="CYTOCHROME BD2 SUBUNIT II"/>
    <property type="match status" value="1"/>
</dbReference>
<feature type="transmembrane region" description="Helical" evidence="7">
    <location>
        <begin position="6"/>
        <end position="35"/>
    </location>
</feature>
<evidence type="ECO:0000256" key="1">
    <source>
        <dbReference type="ARBA" id="ARBA00004651"/>
    </source>
</evidence>
<dbReference type="EMBL" id="CP100390">
    <property type="protein sequence ID" value="UZE97789.1"/>
    <property type="molecule type" value="Genomic_DNA"/>
</dbReference>
<evidence type="ECO:0000256" key="7">
    <source>
        <dbReference type="SAM" id="Phobius"/>
    </source>
</evidence>